<comment type="caution">
    <text evidence="1">The sequence shown here is derived from an EMBL/GenBank/DDBJ whole genome shotgun (WGS) entry which is preliminary data.</text>
</comment>
<keyword evidence="2" id="KW-1185">Reference proteome</keyword>
<name>A0ABX1ISK6_STRGB</name>
<reference evidence="1 2" key="1">
    <citation type="submission" date="2020-04" db="EMBL/GenBank/DDBJ databases">
        <title>Genome sequence of Streptomyces galbus strain I339.</title>
        <authorList>
            <person name="Silva E.A.N."/>
            <person name="Merces M."/>
            <person name="Castelo Branco A.P.O.T."/>
            <person name="Vasconcelos P.C."/>
            <person name="Costa N.P."/>
            <person name="Marinho G.C.S."/>
            <person name="Oliveira C.J.B."/>
            <person name="Araujo D."/>
            <person name="Rodrigues Junior V.S."/>
            <person name="Almeida R."/>
            <person name="Silva Filho U.R."/>
            <person name="Andrade A.S.A."/>
            <person name="Cibulski S.P."/>
        </authorList>
    </citation>
    <scope>NUCLEOTIDE SEQUENCE [LARGE SCALE GENOMIC DNA]</scope>
    <source>
        <strain evidence="1 2">I339</strain>
    </source>
</reference>
<proteinExistence type="predicted"/>
<dbReference type="PROSITE" id="PS51257">
    <property type="entry name" value="PROKAR_LIPOPROTEIN"/>
    <property type="match status" value="1"/>
</dbReference>
<gene>
    <name evidence="1" type="ORF">HF200_30675</name>
</gene>
<evidence type="ECO:0008006" key="3">
    <source>
        <dbReference type="Google" id="ProtNLM"/>
    </source>
</evidence>
<evidence type="ECO:0000313" key="2">
    <source>
        <dbReference type="Proteomes" id="UP000744032"/>
    </source>
</evidence>
<dbReference type="EMBL" id="JAAXMD010000464">
    <property type="protein sequence ID" value="NKQ28609.1"/>
    <property type="molecule type" value="Genomic_DNA"/>
</dbReference>
<dbReference type="Proteomes" id="UP000744032">
    <property type="component" value="Unassembled WGS sequence"/>
</dbReference>
<protein>
    <recommendedName>
        <fullName evidence="3">Lipoprotein</fullName>
    </recommendedName>
</protein>
<sequence length="226" mass="23397">MQLPLNRQALRRTAGALRHGVVLAVGATLLVGGCTDEAQKRPAGVSSRELCDGTLDAEARAALGRLSGADRFTELSGKNDAGESNAFSVSRAIGHLHDEPGLRSTCRVYPTDDDSDFPLIEIEFLAARQHPAPLTAAQGGMVPFRVGAYAAAGKYGADLYFACTTTGTGASAGGDTPFVKAEMLSPSLGARDPRDRMVILTSVARAVARAAGCAEEAGLPRTVAQG</sequence>
<accession>A0ABX1ISK6</accession>
<dbReference type="RefSeq" id="WP_168376264.1">
    <property type="nucleotide sequence ID" value="NZ_JAAXMD010000464.1"/>
</dbReference>
<evidence type="ECO:0000313" key="1">
    <source>
        <dbReference type="EMBL" id="NKQ28609.1"/>
    </source>
</evidence>
<organism evidence="1 2">
    <name type="scientific">Streptomyces galbus</name>
    <dbReference type="NCBI Taxonomy" id="33898"/>
    <lineage>
        <taxon>Bacteria</taxon>
        <taxon>Bacillati</taxon>
        <taxon>Actinomycetota</taxon>
        <taxon>Actinomycetes</taxon>
        <taxon>Kitasatosporales</taxon>
        <taxon>Streptomycetaceae</taxon>
        <taxon>Streptomyces</taxon>
    </lineage>
</organism>